<gene>
    <name evidence="12" type="ORF">QQF64_005835</name>
</gene>
<feature type="region of interest" description="Disordered" evidence="11">
    <location>
        <begin position="143"/>
        <end position="172"/>
    </location>
</feature>
<dbReference type="PANTHER" id="PTHR11100:SF18">
    <property type="entry name" value="PRO-NEUREGULIN-3, MEMBRANE-BOUND ISOFORM"/>
    <property type="match status" value="1"/>
</dbReference>
<protein>
    <submittedName>
        <fullName evidence="12">Uncharacterized protein</fullName>
    </submittedName>
</protein>
<evidence type="ECO:0000313" key="12">
    <source>
        <dbReference type="EMBL" id="KAL1263096.1"/>
    </source>
</evidence>
<dbReference type="Gene3D" id="2.10.25.10">
    <property type="entry name" value="Laminin"/>
    <property type="match status" value="1"/>
</dbReference>
<keyword evidence="13" id="KW-1185">Reference proteome</keyword>
<comment type="caution">
    <text evidence="12">The sequence shown here is derived from an EMBL/GenBank/DDBJ whole genome shotgun (WGS) entry which is preliminary data.</text>
</comment>
<dbReference type="EMBL" id="JAYMGO010000013">
    <property type="protein sequence ID" value="KAL1263096.1"/>
    <property type="molecule type" value="Genomic_DNA"/>
</dbReference>
<keyword evidence="6" id="KW-0812">Transmembrane</keyword>
<evidence type="ECO:0000256" key="11">
    <source>
        <dbReference type="SAM" id="MobiDB-lite"/>
    </source>
</evidence>
<evidence type="ECO:0000256" key="2">
    <source>
        <dbReference type="ARBA" id="ARBA00004613"/>
    </source>
</evidence>
<keyword evidence="4" id="KW-0964">Secreted</keyword>
<comment type="subcellular location">
    <subcellularLocation>
        <location evidence="1">Cell membrane</location>
        <topology evidence="1">Single-pass type I membrane protein</topology>
    </subcellularLocation>
    <subcellularLocation>
        <location evidence="2">Secreted</location>
    </subcellularLocation>
</comment>
<evidence type="ECO:0000256" key="7">
    <source>
        <dbReference type="ARBA" id="ARBA00022989"/>
    </source>
</evidence>
<feature type="region of interest" description="Disordered" evidence="11">
    <location>
        <begin position="32"/>
        <end position="53"/>
    </location>
</feature>
<evidence type="ECO:0000256" key="5">
    <source>
        <dbReference type="ARBA" id="ARBA00022536"/>
    </source>
</evidence>
<reference evidence="12 13" key="1">
    <citation type="submission" date="2023-09" db="EMBL/GenBank/DDBJ databases">
        <authorList>
            <person name="Wang M."/>
        </authorList>
    </citation>
    <scope>NUCLEOTIDE SEQUENCE [LARGE SCALE GENOMIC DNA]</scope>
    <source>
        <strain evidence="12">GT-2023</strain>
        <tissue evidence="12">Liver</tissue>
    </source>
</reference>
<evidence type="ECO:0000256" key="4">
    <source>
        <dbReference type="ARBA" id="ARBA00022525"/>
    </source>
</evidence>
<keyword evidence="10" id="KW-1015">Disulfide bond</keyword>
<evidence type="ECO:0000256" key="1">
    <source>
        <dbReference type="ARBA" id="ARBA00004251"/>
    </source>
</evidence>
<evidence type="ECO:0000256" key="9">
    <source>
        <dbReference type="ARBA" id="ARBA00023136"/>
    </source>
</evidence>
<keyword evidence="7" id="KW-1133">Transmembrane helix</keyword>
<keyword evidence="5" id="KW-0245">EGF-like domain</keyword>
<evidence type="ECO:0000256" key="3">
    <source>
        <dbReference type="ARBA" id="ARBA00022475"/>
    </source>
</evidence>
<dbReference type="Proteomes" id="UP001558613">
    <property type="component" value="Unassembled WGS sequence"/>
</dbReference>
<dbReference type="InterPro" id="IPR040180">
    <property type="entry name" value="Neuregulin"/>
</dbReference>
<keyword evidence="8" id="KW-0339">Growth factor</keyword>
<keyword evidence="9" id="KW-0472">Membrane</keyword>
<dbReference type="PANTHER" id="PTHR11100">
    <property type="entry name" value="HEREGULIN-NEUREGULIN FAMILY MEMBER"/>
    <property type="match status" value="1"/>
</dbReference>
<evidence type="ECO:0000256" key="8">
    <source>
        <dbReference type="ARBA" id="ARBA00023030"/>
    </source>
</evidence>
<evidence type="ECO:0000256" key="10">
    <source>
        <dbReference type="ARBA" id="ARBA00023157"/>
    </source>
</evidence>
<feature type="compositionally biased region" description="Low complexity" evidence="11">
    <location>
        <begin position="33"/>
        <end position="45"/>
    </location>
</feature>
<accession>A0ABR3MFN2</accession>
<proteinExistence type="predicted"/>
<evidence type="ECO:0000313" key="13">
    <source>
        <dbReference type="Proteomes" id="UP001558613"/>
    </source>
</evidence>
<keyword evidence="3" id="KW-1003">Cell membrane</keyword>
<evidence type="ECO:0000256" key="6">
    <source>
        <dbReference type="ARBA" id="ARBA00022692"/>
    </source>
</evidence>
<sequence>MRDVSQFNQRGLKSSVTADTSTAIPNICNAAVHSTHPNHSSHSSPTLPPLKSEHFKPCQEKDLAYCLNDGECFVIETLSGPHKHCSVETVSLYRYGNTAAIPPVSVPPHGAETRVETSRSPLPISLQLKGHVYTAKGLWSERTVGREQDQSQRAVVGSFDRDQPFSKAHFSE</sequence>
<name>A0ABR3MFN2_9TELE</name>
<feature type="compositionally biased region" description="Basic and acidic residues" evidence="11">
    <location>
        <begin position="159"/>
        <end position="172"/>
    </location>
</feature>
<organism evidence="12 13">
    <name type="scientific">Cirrhinus molitorella</name>
    <name type="common">mud carp</name>
    <dbReference type="NCBI Taxonomy" id="172907"/>
    <lineage>
        <taxon>Eukaryota</taxon>
        <taxon>Metazoa</taxon>
        <taxon>Chordata</taxon>
        <taxon>Craniata</taxon>
        <taxon>Vertebrata</taxon>
        <taxon>Euteleostomi</taxon>
        <taxon>Actinopterygii</taxon>
        <taxon>Neopterygii</taxon>
        <taxon>Teleostei</taxon>
        <taxon>Ostariophysi</taxon>
        <taxon>Cypriniformes</taxon>
        <taxon>Cyprinidae</taxon>
        <taxon>Labeoninae</taxon>
        <taxon>Labeonini</taxon>
        <taxon>Cirrhinus</taxon>
    </lineage>
</organism>